<feature type="domain" description="PH" evidence="2">
    <location>
        <begin position="120"/>
        <end position="244"/>
    </location>
</feature>
<sequence length="433" mass="48522">MSSRPPLASPGPGPGPVPAPVHIGPSSPSRVRSPSQQHGQLNAPSTPPLRRRYSMEEDLYYDHVMGAQPRSSRRFSGDAVKVQEQQDGQHLGIQVPVPPERADQPGCVVDESLPQYQTSVQLEGVFSKKHEIENTTKRAEDRHWHNAFVTLNGTALNVYHVKRDWGWGRSRDGPTICPDNPPWVKKSKLEKSYSLLHADAGIAADYTKYVIRIRAETDQFLLSCIELSTFVRWLESLFAAIDVAAPIDDRDFPRDMSIPRIQRIRWFRGQSPALPGYAASTDQARNEEASADASEDSGPSPPTAPSEMTQANAPIPATQRPLQETAANPPPRIEPIVRRLSTSTYSNPGIDPHTGKWFPEHKWSSAHDLLYAKLCYSNLLFRSPRKSNYIISKGKQWFVDWGTGKMVRVQPPTYGEIDFFGPWQVIHTENPRI</sequence>
<feature type="compositionally biased region" description="Low complexity" evidence="1">
    <location>
        <begin position="20"/>
        <end position="35"/>
    </location>
</feature>
<dbReference type="Proteomes" id="UP000078544">
    <property type="component" value="Unassembled WGS sequence"/>
</dbReference>
<organism evidence="3 4">
    <name type="scientific">Moelleriella libera RCEF 2490</name>
    <dbReference type="NCBI Taxonomy" id="1081109"/>
    <lineage>
        <taxon>Eukaryota</taxon>
        <taxon>Fungi</taxon>
        <taxon>Dikarya</taxon>
        <taxon>Ascomycota</taxon>
        <taxon>Pezizomycotina</taxon>
        <taxon>Sordariomycetes</taxon>
        <taxon>Hypocreomycetidae</taxon>
        <taxon>Hypocreales</taxon>
        <taxon>Clavicipitaceae</taxon>
        <taxon>Moelleriella</taxon>
    </lineage>
</organism>
<dbReference type="SMART" id="SM00233">
    <property type="entry name" value="PH"/>
    <property type="match status" value="1"/>
</dbReference>
<dbReference type="Gene3D" id="2.30.29.30">
    <property type="entry name" value="Pleckstrin-homology domain (PH domain)/Phosphotyrosine-binding domain (PTB)"/>
    <property type="match status" value="1"/>
</dbReference>
<feature type="compositionally biased region" description="Pro residues" evidence="1">
    <location>
        <begin position="7"/>
        <end position="19"/>
    </location>
</feature>
<evidence type="ECO:0000259" key="2">
    <source>
        <dbReference type="SMART" id="SM00233"/>
    </source>
</evidence>
<evidence type="ECO:0000313" key="4">
    <source>
        <dbReference type="Proteomes" id="UP000078544"/>
    </source>
</evidence>
<dbReference type="PANTHER" id="PTHR37283">
    <property type="entry name" value="PH DOMAIN-CONTAINING PROTEIN YHR131C"/>
    <property type="match status" value="1"/>
</dbReference>
<evidence type="ECO:0000313" key="3">
    <source>
        <dbReference type="EMBL" id="KZZ91828.1"/>
    </source>
</evidence>
<protein>
    <recommendedName>
        <fullName evidence="2">PH domain-containing protein</fullName>
    </recommendedName>
</protein>
<dbReference type="InterPro" id="IPR001849">
    <property type="entry name" value="PH_domain"/>
</dbReference>
<keyword evidence="4" id="KW-1185">Reference proteome</keyword>
<dbReference type="PANTHER" id="PTHR37283:SF1">
    <property type="entry name" value="PH DOMAIN-CONTAINING PROTEIN YHR131C"/>
    <property type="match status" value="1"/>
</dbReference>
<dbReference type="OrthoDB" id="5865767at2759"/>
<dbReference type="STRING" id="1081109.A0A167YW02"/>
<dbReference type="InterPro" id="IPR011993">
    <property type="entry name" value="PH-like_dom_sf"/>
</dbReference>
<name>A0A167YW02_9HYPO</name>
<dbReference type="EMBL" id="AZGY01000017">
    <property type="protein sequence ID" value="KZZ91828.1"/>
    <property type="molecule type" value="Genomic_DNA"/>
</dbReference>
<comment type="caution">
    <text evidence="3">The sequence shown here is derived from an EMBL/GenBank/DDBJ whole genome shotgun (WGS) entry which is preliminary data.</text>
</comment>
<dbReference type="AlphaFoldDB" id="A0A167YW02"/>
<evidence type="ECO:0000256" key="1">
    <source>
        <dbReference type="SAM" id="MobiDB-lite"/>
    </source>
</evidence>
<gene>
    <name evidence="3" type="ORF">AAL_06582</name>
</gene>
<feature type="region of interest" description="Disordered" evidence="1">
    <location>
        <begin position="276"/>
        <end position="310"/>
    </location>
</feature>
<proteinExistence type="predicted"/>
<feature type="region of interest" description="Disordered" evidence="1">
    <location>
        <begin position="1"/>
        <end position="52"/>
    </location>
</feature>
<dbReference type="SUPFAM" id="SSF50729">
    <property type="entry name" value="PH domain-like"/>
    <property type="match status" value="1"/>
</dbReference>
<reference evidence="3 4" key="1">
    <citation type="journal article" date="2016" name="Genome Biol. Evol.">
        <title>Divergent and convergent evolution of fungal pathogenicity.</title>
        <authorList>
            <person name="Shang Y."/>
            <person name="Xiao G."/>
            <person name="Zheng P."/>
            <person name="Cen K."/>
            <person name="Zhan S."/>
            <person name="Wang C."/>
        </authorList>
    </citation>
    <scope>NUCLEOTIDE SEQUENCE [LARGE SCALE GENOMIC DNA]</scope>
    <source>
        <strain evidence="3 4">RCEF 2490</strain>
    </source>
</reference>
<accession>A0A167YW02</accession>